<evidence type="ECO:0000313" key="3">
    <source>
        <dbReference type="Proteomes" id="UP000199700"/>
    </source>
</evidence>
<name>A0A1H1RCB7_BRESA</name>
<gene>
    <name evidence="2" type="ORF">SAMN04489751_1774</name>
</gene>
<organism evidence="2 3">
    <name type="scientific">Brevibacterium sandarakinum</name>
    <dbReference type="NCBI Taxonomy" id="629680"/>
    <lineage>
        <taxon>Bacteria</taxon>
        <taxon>Bacillati</taxon>
        <taxon>Actinomycetota</taxon>
        <taxon>Actinomycetes</taxon>
        <taxon>Micrococcales</taxon>
        <taxon>Brevibacteriaceae</taxon>
        <taxon>Brevibacterium</taxon>
    </lineage>
</organism>
<dbReference type="Proteomes" id="UP000199700">
    <property type="component" value="Chromosome"/>
</dbReference>
<evidence type="ECO:0000313" key="2">
    <source>
        <dbReference type="EMBL" id="SDS33338.1"/>
    </source>
</evidence>
<accession>A0A1H1RCB7</accession>
<reference evidence="2" key="1">
    <citation type="submission" date="2016-10" db="EMBL/GenBank/DDBJ databases">
        <authorList>
            <person name="Varghese N."/>
            <person name="Submissions S."/>
        </authorList>
    </citation>
    <scope>NUCLEOTIDE SEQUENCE [LARGE SCALE GENOMIC DNA]</scope>
    <source>
        <strain evidence="2">DSM 22082</strain>
    </source>
</reference>
<sequence length="104" mass="11375">MPVNPRINETTVQVLSSLYEHSRSFASDHGREIEAINNSNSVEVAEFLTRVLAEDAARAIRCQHLLEQVFSGEDDFLSGLAESSTQETQTPTVSGDADASLLRP</sequence>
<feature type="compositionally biased region" description="Polar residues" evidence="1">
    <location>
        <begin position="81"/>
        <end position="93"/>
    </location>
</feature>
<keyword evidence="3" id="KW-1185">Reference proteome</keyword>
<dbReference type="RefSeq" id="WP_092104909.1">
    <property type="nucleotide sequence ID" value="NZ_LT629739.1"/>
</dbReference>
<dbReference type="OrthoDB" id="3786745at2"/>
<evidence type="ECO:0000256" key="1">
    <source>
        <dbReference type="SAM" id="MobiDB-lite"/>
    </source>
</evidence>
<dbReference type="EMBL" id="LT629739">
    <property type="protein sequence ID" value="SDS33338.1"/>
    <property type="molecule type" value="Genomic_DNA"/>
</dbReference>
<dbReference type="AlphaFoldDB" id="A0A1H1RCB7"/>
<feature type="region of interest" description="Disordered" evidence="1">
    <location>
        <begin position="80"/>
        <end position="104"/>
    </location>
</feature>
<proteinExistence type="predicted"/>
<protein>
    <submittedName>
        <fullName evidence="2">Uncharacterized protein</fullName>
    </submittedName>
</protein>